<evidence type="ECO:0000313" key="2">
    <source>
        <dbReference type="Proteomes" id="UP000053097"/>
    </source>
</evidence>
<gene>
    <name evidence="1" type="ORF">X777_15743</name>
</gene>
<reference evidence="1 2" key="1">
    <citation type="journal article" date="2014" name="Curr. Biol.">
        <title>The genome of the clonal raider ant Cerapachys biroi.</title>
        <authorList>
            <person name="Oxley P.R."/>
            <person name="Ji L."/>
            <person name="Fetter-Pruneda I."/>
            <person name="McKenzie S.K."/>
            <person name="Li C."/>
            <person name="Hu H."/>
            <person name="Zhang G."/>
            <person name="Kronauer D.J."/>
        </authorList>
    </citation>
    <scope>NUCLEOTIDE SEQUENCE [LARGE SCALE GENOMIC DNA]</scope>
</reference>
<evidence type="ECO:0000313" key="1">
    <source>
        <dbReference type="EMBL" id="EZA59102.1"/>
    </source>
</evidence>
<accession>A0A026WSY2</accession>
<keyword evidence="2" id="KW-1185">Reference proteome</keyword>
<proteinExistence type="predicted"/>
<dbReference type="AlphaFoldDB" id="A0A026WSY2"/>
<protein>
    <submittedName>
        <fullName evidence="1">Uncharacterized protein</fullName>
    </submittedName>
</protein>
<organism evidence="1 2">
    <name type="scientific">Ooceraea biroi</name>
    <name type="common">Clonal raider ant</name>
    <name type="synonym">Cerapachys biroi</name>
    <dbReference type="NCBI Taxonomy" id="2015173"/>
    <lineage>
        <taxon>Eukaryota</taxon>
        <taxon>Metazoa</taxon>
        <taxon>Ecdysozoa</taxon>
        <taxon>Arthropoda</taxon>
        <taxon>Hexapoda</taxon>
        <taxon>Insecta</taxon>
        <taxon>Pterygota</taxon>
        <taxon>Neoptera</taxon>
        <taxon>Endopterygota</taxon>
        <taxon>Hymenoptera</taxon>
        <taxon>Apocrita</taxon>
        <taxon>Aculeata</taxon>
        <taxon>Formicoidea</taxon>
        <taxon>Formicidae</taxon>
        <taxon>Dorylinae</taxon>
        <taxon>Ooceraea</taxon>
    </lineage>
</organism>
<sequence>MCKMLLGARGDVEYRISQSSARLRSKDGFRGDAVLQQNILRQDHDSFSCVIWYGTDQGDQTMCLAQVANGMISLDVSDTLCL</sequence>
<name>A0A026WSY2_OOCBI</name>
<dbReference type="Proteomes" id="UP000053097">
    <property type="component" value="Unassembled WGS sequence"/>
</dbReference>
<dbReference type="EMBL" id="KK107109">
    <property type="protein sequence ID" value="EZA59102.1"/>
    <property type="molecule type" value="Genomic_DNA"/>
</dbReference>